<dbReference type="EMBL" id="CADCVL010000396">
    <property type="protein sequence ID" value="CAA9498150.1"/>
    <property type="molecule type" value="Genomic_DNA"/>
</dbReference>
<dbReference type="GO" id="GO:0008320">
    <property type="term" value="F:protein transmembrane transporter activity"/>
    <property type="evidence" value="ECO:0007669"/>
    <property type="project" value="UniProtKB-UniRule"/>
</dbReference>
<gene>
    <name evidence="9" type="primary">tatA</name>
    <name evidence="11" type="ORF">AVDCRST_MAG65-2416</name>
</gene>
<dbReference type="PANTHER" id="PTHR42982">
    <property type="entry name" value="SEC-INDEPENDENT PROTEIN TRANSLOCASE PROTEIN TATA"/>
    <property type="match status" value="1"/>
</dbReference>
<dbReference type="InterPro" id="IPR003369">
    <property type="entry name" value="TatA/B/E"/>
</dbReference>
<dbReference type="InterPro" id="IPR006312">
    <property type="entry name" value="TatA/E"/>
</dbReference>
<keyword evidence="6 9" id="KW-1133">Transmembrane helix</keyword>
<evidence type="ECO:0000256" key="3">
    <source>
        <dbReference type="ARBA" id="ARBA00022475"/>
    </source>
</evidence>
<comment type="subcellular location">
    <subcellularLocation>
        <location evidence="1 9">Cell membrane</location>
        <topology evidence="1 9">Single-pass membrane protein</topology>
    </subcellularLocation>
</comment>
<feature type="region of interest" description="Disordered" evidence="10">
    <location>
        <begin position="39"/>
        <end position="79"/>
    </location>
</feature>
<evidence type="ECO:0000256" key="9">
    <source>
        <dbReference type="HAMAP-Rule" id="MF_00236"/>
    </source>
</evidence>
<evidence type="ECO:0000256" key="1">
    <source>
        <dbReference type="ARBA" id="ARBA00004162"/>
    </source>
</evidence>
<organism evidence="11">
    <name type="scientific">uncultured Solirubrobacteraceae bacterium</name>
    <dbReference type="NCBI Taxonomy" id="1162706"/>
    <lineage>
        <taxon>Bacteria</taxon>
        <taxon>Bacillati</taxon>
        <taxon>Actinomycetota</taxon>
        <taxon>Thermoleophilia</taxon>
        <taxon>Solirubrobacterales</taxon>
        <taxon>Solirubrobacteraceae</taxon>
        <taxon>environmental samples</taxon>
    </lineage>
</organism>
<dbReference type="PANTHER" id="PTHR42982:SF1">
    <property type="entry name" value="SEC-INDEPENDENT PROTEIN TRANSLOCASE PROTEIN TATA"/>
    <property type="match status" value="1"/>
</dbReference>
<evidence type="ECO:0000256" key="8">
    <source>
        <dbReference type="ARBA" id="ARBA00023136"/>
    </source>
</evidence>
<evidence type="ECO:0000313" key="11">
    <source>
        <dbReference type="EMBL" id="CAA9498150.1"/>
    </source>
</evidence>
<evidence type="ECO:0000256" key="2">
    <source>
        <dbReference type="ARBA" id="ARBA00022448"/>
    </source>
</evidence>
<accession>A0A6J4SFS7</accession>
<evidence type="ECO:0000256" key="6">
    <source>
        <dbReference type="ARBA" id="ARBA00022989"/>
    </source>
</evidence>
<dbReference type="GO" id="GO:0033281">
    <property type="term" value="C:TAT protein transport complex"/>
    <property type="evidence" value="ECO:0007669"/>
    <property type="project" value="UniProtKB-UniRule"/>
</dbReference>
<dbReference type="Pfam" id="PF02416">
    <property type="entry name" value="TatA_B_E"/>
    <property type="match status" value="1"/>
</dbReference>
<name>A0A6J4SFS7_9ACTN</name>
<comment type="subunit">
    <text evidence="9">The Tat system comprises two distinct complexes: a TatABC complex, containing multiple copies of TatA, TatB and TatC subunits, and a separate TatA complex, containing only TatA subunits. Substrates initially bind to the TatABC complex, which probably triggers association of the separate TatA complex to form the active translocon.</text>
</comment>
<comment type="function">
    <text evidence="9">Part of the twin-arginine translocation (Tat) system that transports large folded proteins containing a characteristic twin-arginine motif in their signal peptide across membranes. TatA could form the protein-conducting channel of the Tat system.</text>
</comment>
<keyword evidence="7 9" id="KW-0811">Translocation</keyword>
<dbReference type="HAMAP" id="MF_00236">
    <property type="entry name" value="TatA_E"/>
    <property type="match status" value="1"/>
</dbReference>
<keyword evidence="5 9" id="KW-0653">Protein transport</keyword>
<keyword evidence="2 9" id="KW-0813">Transport</keyword>
<dbReference type="GO" id="GO:0043953">
    <property type="term" value="P:protein transport by the Tat complex"/>
    <property type="evidence" value="ECO:0007669"/>
    <property type="project" value="UniProtKB-UniRule"/>
</dbReference>
<dbReference type="AlphaFoldDB" id="A0A6J4SFS7"/>
<sequence length="79" mass="8239">MSSPGATELLIVLVIVLLILGPKRLPALGRQLGGGLREFRRSIGGGDDTASSDEARPRSPVAGRGDSATRGIDSERRAD</sequence>
<keyword evidence="3 9" id="KW-1003">Cell membrane</keyword>
<evidence type="ECO:0000256" key="4">
    <source>
        <dbReference type="ARBA" id="ARBA00022692"/>
    </source>
</evidence>
<evidence type="ECO:0000256" key="7">
    <source>
        <dbReference type="ARBA" id="ARBA00023010"/>
    </source>
</evidence>
<comment type="similarity">
    <text evidence="9">Belongs to the TatA/E family.</text>
</comment>
<keyword evidence="8 9" id="KW-0472">Membrane</keyword>
<evidence type="ECO:0000256" key="10">
    <source>
        <dbReference type="SAM" id="MobiDB-lite"/>
    </source>
</evidence>
<evidence type="ECO:0000256" key="5">
    <source>
        <dbReference type="ARBA" id="ARBA00022927"/>
    </source>
</evidence>
<dbReference type="PRINTS" id="PR01506">
    <property type="entry name" value="TATBPROTEIN"/>
</dbReference>
<dbReference type="Gene3D" id="1.20.5.3310">
    <property type="match status" value="1"/>
</dbReference>
<proteinExistence type="inferred from homology"/>
<reference evidence="11" key="1">
    <citation type="submission" date="2020-02" db="EMBL/GenBank/DDBJ databases">
        <authorList>
            <person name="Meier V. D."/>
        </authorList>
    </citation>
    <scope>NUCLEOTIDE SEQUENCE</scope>
    <source>
        <strain evidence="11">AVDCRST_MAG65</strain>
    </source>
</reference>
<keyword evidence="4 9" id="KW-0812">Transmembrane</keyword>
<protein>
    <recommendedName>
        <fullName evidence="9">Sec-independent protein translocase protein TatA</fullName>
    </recommendedName>
</protein>